<evidence type="ECO:0000313" key="10">
    <source>
        <dbReference type="EMBL" id="XCG62705.1"/>
    </source>
</evidence>
<evidence type="ECO:0000256" key="4">
    <source>
        <dbReference type="ARBA" id="ARBA00022692"/>
    </source>
</evidence>
<feature type="transmembrane region" description="Helical" evidence="9">
    <location>
        <begin position="252"/>
        <end position="273"/>
    </location>
</feature>
<gene>
    <name evidence="9 10" type="primary">kdpA</name>
    <name evidence="10" type="ORF">ABLG96_15925</name>
</gene>
<comment type="function">
    <text evidence="9">Part of the high-affinity ATP-driven potassium transport (or Kdp) system, which catalyzes the hydrolysis of ATP coupled with the electrogenic transport of potassium into the cytoplasm. This subunit binds the extracellular potassium ions and delivers the ions to the membrane domain of KdpB through an intramembrane tunnel.</text>
</comment>
<reference evidence="10" key="1">
    <citation type="submission" date="2024-05" db="EMBL/GenBank/DDBJ databases">
        <authorList>
            <person name="Cai S.Y."/>
            <person name="Jin L.M."/>
            <person name="Li H.R."/>
        </authorList>
    </citation>
    <scope>NUCLEOTIDE SEQUENCE</scope>
    <source>
        <strain evidence="10">A5-74</strain>
    </source>
</reference>
<feature type="transmembrane region" description="Helical" evidence="9">
    <location>
        <begin position="522"/>
        <end position="544"/>
    </location>
</feature>
<proteinExistence type="inferred from homology"/>
<dbReference type="PANTHER" id="PTHR30607">
    <property type="entry name" value="POTASSIUM-TRANSPORTING ATPASE A CHAIN"/>
    <property type="match status" value="1"/>
</dbReference>
<evidence type="ECO:0000256" key="1">
    <source>
        <dbReference type="ARBA" id="ARBA00022448"/>
    </source>
</evidence>
<dbReference type="InterPro" id="IPR004623">
    <property type="entry name" value="KdpA"/>
</dbReference>
<accession>A0AAU8DMG5</accession>
<keyword evidence="5 9" id="KW-0630">Potassium</keyword>
<keyword evidence="6 9" id="KW-1133">Transmembrane helix</keyword>
<dbReference type="NCBIfam" id="TIGR00680">
    <property type="entry name" value="kdpA"/>
    <property type="match status" value="1"/>
</dbReference>
<comment type="subcellular location">
    <subcellularLocation>
        <location evidence="9">Cell membrane</location>
        <topology evidence="9">Multi-pass membrane protein</topology>
    </subcellularLocation>
</comment>
<keyword evidence="4 9" id="KW-0812">Transmembrane</keyword>
<feature type="transmembrane region" description="Helical" evidence="9">
    <location>
        <begin position="59"/>
        <end position="81"/>
    </location>
</feature>
<feature type="transmembrane region" description="Helical" evidence="9">
    <location>
        <begin position="280"/>
        <end position="299"/>
    </location>
</feature>
<dbReference type="PANTHER" id="PTHR30607:SF2">
    <property type="entry name" value="POTASSIUM-TRANSPORTING ATPASE POTASSIUM-BINDING SUBUNIT"/>
    <property type="match status" value="1"/>
</dbReference>
<comment type="similarity">
    <text evidence="9">Belongs to the KdpA family.</text>
</comment>
<keyword evidence="8 9" id="KW-0472">Membrane</keyword>
<evidence type="ECO:0000256" key="7">
    <source>
        <dbReference type="ARBA" id="ARBA00023065"/>
    </source>
</evidence>
<dbReference type="EMBL" id="CP159218">
    <property type="protein sequence ID" value="XCG62705.1"/>
    <property type="molecule type" value="Genomic_DNA"/>
</dbReference>
<feature type="transmembrane region" description="Helical" evidence="9">
    <location>
        <begin position="415"/>
        <end position="434"/>
    </location>
</feature>
<sequence length="553" mass="57011">MSGAPATAASIAALVILLAIAHRPLGGYIARTLTSDRDLLLERAFYRLVRIDARADQRWGTYLVAVLGFSVVSIGLLWLIVSVQGVLPKSLGFSGMGADQGLNTAVSFVTNTNWQSYSGEQTLGMTAQTAGLTVQNFLSAAVGIAVTAAFIRGFIRKNTDRLGNFWVDLTRITVRVLLPISVIGAIVLIAAGVIQNLADPITISTLGGGQQTIPGGLVASQEVIKELGTNGGGYFNANSAHPFENPNAFTNLFQIFLILLVPTALTRTFGIMVGSVRQGYAILAVMTALFAISLTVTLLTENAHPGMAMQAAGAAMEGREVRNGIPGSSLFAVATTLTSTGAVDSMHSSFSGLGGGALLLNMLLGEIAPGGVGSGIYGMLVLAVITVFVAGLMVGRTPAFLGKQIGAREMKYAAGYILVTPALVLLGTGAALLWPGAKDSVLNPGPHGLTEILYATGSAANNNGSAFAGLSANTPFWNVTLAILMFVGRFACIALALGLAGSVARQGIKPVDAGTLPTHRPLFAGMLFGVVILVTALTYLPALALGPIAEGLS</sequence>
<evidence type="ECO:0000256" key="3">
    <source>
        <dbReference type="ARBA" id="ARBA00022538"/>
    </source>
</evidence>
<organism evidence="10">
    <name type="scientific">Nakamurella sp. A5-74</name>
    <dbReference type="NCBI Taxonomy" id="3158264"/>
    <lineage>
        <taxon>Bacteria</taxon>
        <taxon>Bacillati</taxon>
        <taxon>Actinomycetota</taxon>
        <taxon>Actinomycetes</taxon>
        <taxon>Nakamurellales</taxon>
        <taxon>Nakamurellaceae</taxon>
        <taxon>Nakamurella</taxon>
    </lineage>
</organism>
<dbReference type="GO" id="GO:0008556">
    <property type="term" value="F:P-type potassium transmembrane transporter activity"/>
    <property type="evidence" value="ECO:0007669"/>
    <property type="project" value="InterPro"/>
</dbReference>
<feature type="transmembrane region" description="Helical" evidence="9">
    <location>
        <begin position="176"/>
        <end position="198"/>
    </location>
</feature>
<evidence type="ECO:0000256" key="6">
    <source>
        <dbReference type="ARBA" id="ARBA00022989"/>
    </source>
</evidence>
<keyword evidence="7 9" id="KW-0406">Ion transport</keyword>
<name>A0AAU8DMG5_9ACTN</name>
<dbReference type="Pfam" id="PF03814">
    <property type="entry name" value="KdpA"/>
    <property type="match status" value="1"/>
</dbReference>
<keyword evidence="2 9" id="KW-1003">Cell membrane</keyword>
<protein>
    <recommendedName>
        <fullName evidence="9">Potassium-transporting ATPase potassium-binding subunit</fullName>
    </recommendedName>
    <alternativeName>
        <fullName evidence="9">ATP phosphohydrolase [potassium-transporting] A chain</fullName>
    </alternativeName>
    <alternativeName>
        <fullName evidence="9">Potassium-binding and translocating subunit A</fullName>
    </alternativeName>
    <alternativeName>
        <fullName evidence="9">Potassium-translocating ATPase A chain</fullName>
    </alternativeName>
</protein>
<keyword evidence="1 9" id="KW-0813">Transport</keyword>
<evidence type="ECO:0000256" key="8">
    <source>
        <dbReference type="ARBA" id="ARBA00023136"/>
    </source>
</evidence>
<feature type="transmembrane region" description="Helical" evidence="9">
    <location>
        <begin position="6"/>
        <end position="25"/>
    </location>
</feature>
<evidence type="ECO:0000256" key="2">
    <source>
        <dbReference type="ARBA" id="ARBA00022475"/>
    </source>
</evidence>
<feature type="transmembrane region" description="Helical" evidence="9">
    <location>
        <begin position="374"/>
        <end position="394"/>
    </location>
</feature>
<dbReference type="HAMAP" id="MF_00275">
    <property type="entry name" value="KdpA"/>
    <property type="match status" value="1"/>
</dbReference>
<comment type="subunit">
    <text evidence="9">The system is composed of three essential subunits: KdpA, KdpB and KdpC.</text>
</comment>
<evidence type="ECO:0000256" key="9">
    <source>
        <dbReference type="HAMAP-Rule" id="MF_00275"/>
    </source>
</evidence>
<dbReference type="PIRSF" id="PIRSF001294">
    <property type="entry name" value="K_ATPaseA"/>
    <property type="match status" value="1"/>
</dbReference>
<evidence type="ECO:0000256" key="5">
    <source>
        <dbReference type="ARBA" id="ARBA00022958"/>
    </source>
</evidence>
<feature type="transmembrane region" description="Helical" evidence="9">
    <location>
        <begin position="476"/>
        <end position="501"/>
    </location>
</feature>
<feature type="transmembrane region" description="Helical" evidence="9">
    <location>
        <begin position="137"/>
        <end position="155"/>
    </location>
</feature>
<dbReference type="GO" id="GO:0030955">
    <property type="term" value="F:potassium ion binding"/>
    <property type="evidence" value="ECO:0007669"/>
    <property type="project" value="UniProtKB-UniRule"/>
</dbReference>
<dbReference type="RefSeq" id="WP_353648320.1">
    <property type="nucleotide sequence ID" value="NZ_CP159218.1"/>
</dbReference>
<dbReference type="AlphaFoldDB" id="A0AAU8DMG5"/>
<dbReference type="GO" id="GO:0005886">
    <property type="term" value="C:plasma membrane"/>
    <property type="evidence" value="ECO:0007669"/>
    <property type="project" value="UniProtKB-SubCell"/>
</dbReference>
<keyword evidence="3 9" id="KW-0633">Potassium transport</keyword>